<protein>
    <submittedName>
        <fullName evidence="1">Uncharacterized protein</fullName>
    </submittedName>
</protein>
<accession>A0A6J5M8Z5</accession>
<organism evidence="1">
    <name type="scientific">uncultured Caudovirales phage</name>
    <dbReference type="NCBI Taxonomy" id="2100421"/>
    <lineage>
        <taxon>Viruses</taxon>
        <taxon>Duplodnaviria</taxon>
        <taxon>Heunggongvirae</taxon>
        <taxon>Uroviricota</taxon>
        <taxon>Caudoviricetes</taxon>
        <taxon>Peduoviridae</taxon>
        <taxon>Maltschvirus</taxon>
        <taxon>Maltschvirus maltsch</taxon>
    </lineage>
</organism>
<dbReference type="EMBL" id="LR796420">
    <property type="protein sequence ID" value="CAB4143495.1"/>
    <property type="molecule type" value="Genomic_DNA"/>
</dbReference>
<proteinExistence type="predicted"/>
<gene>
    <name evidence="1" type="ORF">UFOVP449_203</name>
</gene>
<reference evidence="1" key="1">
    <citation type="submission" date="2020-04" db="EMBL/GenBank/DDBJ databases">
        <authorList>
            <person name="Chiriac C."/>
            <person name="Salcher M."/>
            <person name="Ghai R."/>
            <person name="Kavagutti S V."/>
        </authorList>
    </citation>
    <scope>NUCLEOTIDE SEQUENCE</scope>
</reference>
<sequence length="77" mass="8482">MSQCRSPDHTLVKHWWSTRLAPLLTALFKFYNASAEGATAFSLLGLSTTIIRVSQCLWTHLGSNQGPIDYESIALTG</sequence>
<name>A0A6J5M8Z5_9CAUD</name>
<evidence type="ECO:0000313" key="1">
    <source>
        <dbReference type="EMBL" id="CAB4143495.1"/>
    </source>
</evidence>